<sequence>MYVIPEYTADMASRNDFGPQMFPKIAIAVVGISALGLIVMELSAGRKGLRKRESETSGLGAVIGYVRSFLYVFLYLLSVTFVGFYSGSFALAAIYFRKLPKKVYFMNLLLLLILFCLIWFLFERMMKVPLPAGLLI</sequence>
<evidence type="ECO:0000313" key="3">
    <source>
        <dbReference type="EMBL" id="MPN28509.1"/>
    </source>
</evidence>
<feature type="domain" description="DUF1468" evidence="2">
    <location>
        <begin position="13"/>
        <end position="131"/>
    </location>
</feature>
<feature type="transmembrane region" description="Helical" evidence="1">
    <location>
        <begin position="21"/>
        <end position="40"/>
    </location>
</feature>
<gene>
    <name evidence="3" type="ORF">SDC9_175951</name>
</gene>
<feature type="transmembrane region" description="Helical" evidence="1">
    <location>
        <begin position="103"/>
        <end position="122"/>
    </location>
</feature>
<proteinExistence type="predicted"/>
<reference evidence="3" key="1">
    <citation type="submission" date="2019-08" db="EMBL/GenBank/DDBJ databases">
        <authorList>
            <person name="Kucharzyk K."/>
            <person name="Murdoch R.W."/>
            <person name="Higgins S."/>
            <person name="Loffler F."/>
        </authorList>
    </citation>
    <scope>NUCLEOTIDE SEQUENCE</scope>
</reference>
<feature type="transmembrane region" description="Helical" evidence="1">
    <location>
        <begin position="69"/>
        <end position="96"/>
    </location>
</feature>
<keyword evidence="1" id="KW-1133">Transmembrane helix</keyword>
<accession>A0A645GRP3</accession>
<keyword evidence="1" id="KW-0812">Transmembrane</keyword>
<dbReference type="AlphaFoldDB" id="A0A645GRP3"/>
<organism evidence="3">
    <name type="scientific">bioreactor metagenome</name>
    <dbReference type="NCBI Taxonomy" id="1076179"/>
    <lineage>
        <taxon>unclassified sequences</taxon>
        <taxon>metagenomes</taxon>
        <taxon>ecological metagenomes</taxon>
    </lineage>
</organism>
<evidence type="ECO:0000259" key="2">
    <source>
        <dbReference type="Pfam" id="PF07331"/>
    </source>
</evidence>
<dbReference type="Pfam" id="PF07331">
    <property type="entry name" value="TctB"/>
    <property type="match status" value="1"/>
</dbReference>
<dbReference type="InterPro" id="IPR009936">
    <property type="entry name" value="DUF1468"/>
</dbReference>
<evidence type="ECO:0000256" key="1">
    <source>
        <dbReference type="SAM" id="Phobius"/>
    </source>
</evidence>
<name>A0A645GRP3_9ZZZZ</name>
<comment type="caution">
    <text evidence="3">The sequence shown here is derived from an EMBL/GenBank/DDBJ whole genome shotgun (WGS) entry which is preliminary data.</text>
</comment>
<protein>
    <recommendedName>
        <fullName evidence="2">DUF1468 domain-containing protein</fullName>
    </recommendedName>
</protein>
<dbReference type="EMBL" id="VSSQ01078830">
    <property type="protein sequence ID" value="MPN28509.1"/>
    <property type="molecule type" value="Genomic_DNA"/>
</dbReference>
<keyword evidence="1" id="KW-0472">Membrane</keyword>